<proteinExistence type="predicted"/>
<reference evidence="2 3" key="1">
    <citation type="submission" date="2023-04" db="EMBL/GenBank/DDBJ databases">
        <title>Marinoamorphus aggregata gen. nov., sp. Nov., isolate from tissue of brittle star Ophioplocus japonicus.</title>
        <authorList>
            <person name="Kawano K."/>
            <person name="Sawayama S."/>
            <person name="Nakagawa S."/>
        </authorList>
    </citation>
    <scope>NUCLEOTIDE SEQUENCE [LARGE SCALE GENOMIC DNA]</scope>
    <source>
        <strain evidence="2 3">NKW23</strain>
    </source>
</reference>
<dbReference type="EMBL" id="BSYI01000008">
    <property type="protein sequence ID" value="GMG82105.1"/>
    <property type="molecule type" value="Genomic_DNA"/>
</dbReference>
<evidence type="ECO:0000313" key="2">
    <source>
        <dbReference type="EMBL" id="GMG82105.1"/>
    </source>
</evidence>
<sequence>MKPSDPGAEAPRGAVKPEHLVEIEALRILKARYFRLLDTRALDAWAALFTEDVHIRWESGGDRVTEYRGRDAMLSGVRAMLAANGGTTRTAHQGHLAELEILDAERARGIWGMSDCVQTARMTRRGFGHYHERYRKDGGEWRIEWLHLTRLWCEFGPPTI</sequence>
<protein>
    <submittedName>
        <fullName evidence="2">Nuclear transport factor 2 family protein</fullName>
    </submittedName>
</protein>
<dbReference type="Proteomes" id="UP001239909">
    <property type="component" value="Unassembled WGS sequence"/>
</dbReference>
<dbReference type="RefSeq" id="WP_285670859.1">
    <property type="nucleotide sequence ID" value="NZ_BSYI01000008.1"/>
</dbReference>
<comment type="caution">
    <text evidence="2">The sequence shown here is derived from an EMBL/GenBank/DDBJ whole genome shotgun (WGS) entry which is preliminary data.</text>
</comment>
<keyword evidence="3" id="KW-1185">Reference proteome</keyword>
<dbReference type="InterPro" id="IPR037401">
    <property type="entry name" value="SnoaL-like"/>
</dbReference>
<dbReference type="Pfam" id="PF13577">
    <property type="entry name" value="SnoaL_4"/>
    <property type="match status" value="1"/>
</dbReference>
<dbReference type="InterPro" id="IPR032710">
    <property type="entry name" value="NTF2-like_dom_sf"/>
</dbReference>
<organism evidence="2 3">
    <name type="scientific">Paralimibaculum aggregatum</name>
    <dbReference type="NCBI Taxonomy" id="3036245"/>
    <lineage>
        <taxon>Bacteria</taxon>
        <taxon>Pseudomonadati</taxon>
        <taxon>Pseudomonadota</taxon>
        <taxon>Alphaproteobacteria</taxon>
        <taxon>Rhodobacterales</taxon>
        <taxon>Paracoccaceae</taxon>
        <taxon>Paralimibaculum</taxon>
    </lineage>
</organism>
<evidence type="ECO:0000259" key="1">
    <source>
        <dbReference type="Pfam" id="PF13577"/>
    </source>
</evidence>
<name>A0ABQ6LP92_9RHOB</name>
<dbReference type="SUPFAM" id="SSF54427">
    <property type="entry name" value="NTF2-like"/>
    <property type="match status" value="1"/>
</dbReference>
<feature type="domain" description="SnoaL-like" evidence="1">
    <location>
        <begin position="20"/>
        <end position="144"/>
    </location>
</feature>
<dbReference type="Gene3D" id="3.10.450.50">
    <property type="match status" value="1"/>
</dbReference>
<gene>
    <name evidence="2" type="ORF">LNKW23_13180</name>
</gene>
<evidence type="ECO:0000313" key="3">
    <source>
        <dbReference type="Proteomes" id="UP001239909"/>
    </source>
</evidence>
<accession>A0ABQ6LP92</accession>